<dbReference type="GO" id="GO:0045296">
    <property type="term" value="F:cadherin binding"/>
    <property type="evidence" value="ECO:0007669"/>
    <property type="project" value="TreeGrafter"/>
</dbReference>
<evidence type="ECO:0000256" key="11">
    <source>
        <dbReference type="ARBA" id="ARBA00023180"/>
    </source>
</evidence>
<evidence type="ECO:0000256" key="5">
    <source>
        <dbReference type="ARBA" id="ARBA00022723"/>
    </source>
</evidence>
<reference evidence="15" key="1">
    <citation type="journal article" date="2017" name="Nat. Commun.">
        <title>The North American bullfrog draft genome provides insight into hormonal regulation of long noncoding RNA.</title>
        <authorList>
            <person name="Hammond S.A."/>
            <person name="Warren R.L."/>
            <person name="Vandervalk B.P."/>
            <person name="Kucuk E."/>
            <person name="Khan H."/>
            <person name="Gibb E.A."/>
            <person name="Pandoh P."/>
            <person name="Kirk H."/>
            <person name="Zhao Y."/>
            <person name="Jones M."/>
            <person name="Mungall A.J."/>
            <person name="Coope R."/>
            <person name="Pleasance S."/>
            <person name="Moore R.A."/>
            <person name="Holt R.A."/>
            <person name="Round J.M."/>
            <person name="Ohora S."/>
            <person name="Walle B.V."/>
            <person name="Veldhoen N."/>
            <person name="Helbing C.C."/>
            <person name="Birol I."/>
        </authorList>
    </citation>
    <scope>NUCLEOTIDE SEQUENCE [LARGE SCALE GENOMIC DNA]</scope>
</reference>
<keyword evidence="8 12" id="KW-0106">Calcium</keyword>
<evidence type="ECO:0000256" key="4">
    <source>
        <dbReference type="ARBA" id="ARBA00022490"/>
    </source>
</evidence>
<accession>A0A2G9NV74</accession>
<dbReference type="PANTHER" id="PTHR24027:SF433">
    <property type="entry name" value="CADHERIN 27-RELATED"/>
    <property type="match status" value="1"/>
</dbReference>
<keyword evidence="5" id="KW-0479">Metal-binding</keyword>
<dbReference type="CDD" id="cd11304">
    <property type="entry name" value="Cadherin_repeat"/>
    <property type="match status" value="4"/>
</dbReference>
<dbReference type="GO" id="GO:0005912">
    <property type="term" value="C:adherens junction"/>
    <property type="evidence" value="ECO:0007669"/>
    <property type="project" value="TreeGrafter"/>
</dbReference>
<evidence type="ECO:0000256" key="8">
    <source>
        <dbReference type="ARBA" id="ARBA00022837"/>
    </source>
</evidence>
<dbReference type="FunFam" id="2.60.40.60:FF:000019">
    <property type="entry name" value="Cadherin 2"/>
    <property type="match status" value="1"/>
</dbReference>
<evidence type="ECO:0000256" key="9">
    <source>
        <dbReference type="ARBA" id="ARBA00022889"/>
    </source>
</evidence>
<gene>
    <name evidence="14" type="ORF">AB205_0185670</name>
</gene>
<dbReference type="FunFam" id="2.60.40.60:FF:000095">
    <property type="entry name" value="Cadherin 13"/>
    <property type="match status" value="1"/>
</dbReference>
<dbReference type="GO" id="GO:0000902">
    <property type="term" value="P:cell morphogenesis"/>
    <property type="evidence" value="ECO:0007669"/>
    <property type="project" value="TreeGrafter"/>
</dbReference>
<keyword evidence="9" id="KW-0130">Cell adhesion</keyword>
<dbReference type="GO" id="GO:0016339">
    <property type="term" value="P:calcium-dependent cell-cell adhesion via plasma membrane cell adhesion molecules"/>
    <property type="evidence" value="ECO:0007669"/>
    <property type="project" value="TreeGrafter"/>
</dbReference>
<sequence>TGIRQVKLEEGFQLQYKLQGKGVDEDPKGLFHIDEDTGSIYVHQKIDYEKTPLFQWKFNAINKTSMKVGTRLGIHLKILDINDNAPEFKNKTFYVSVNESAVQGYTVFTMLAYDKDDEHSPSSLVSYFMLSQTPTDPNVEFTIEKDKGFISFKGCLNYELQTSVPEHEANLTILRFGVTDNDTPFTSGWRAVYSIIEGNDDDSYTITTDPQTNEGILTVVKPLDYEERTKDVLSISVSNEEPLYSCKVKQKPSKGLWAIETGKALTGKSASLTGSINIDIQDVNDAPVFKPQTILVSLVEHSIKTGDTLTKLEAKDPDIVAPNKIKYRLLNDTGDWLSIDEDTGVITTKKELDRESHHVIESKYIVKVLAVDDGDPPMTGSATLLINLKDINDNSPNLESAYLTTCENEEEAFLVTPIIDKDLEPYAGPFYVNVLDKDHDKKPLKLINYDDDIIKVKKEKTAYQGNHTLHLEIYDLQGRISHQNLTVYVCDCLVLCFLLCKIQSGKVMIPVENEPLNSIMVYNEEGGNKDCEASAIIPDIGNMSDFASKEEIDGNFHRSSATRVSMQSFNGHAGNRIAAGVSFDRANRQRHSSYHMQKRYNHINRTNSLRHTAIRQYSSVTASSLSLQRKPLKTLESALLQKLSANMNETELYKPRVYAEEGQLSRVGSLDSISISGSSVHLSSLQNFGSKFNILEGICEDHMNLQKTDHKTEAFSLQSQQV</sequence>
<dbReference type="GO" id="GO:0044331">
    <property type="term" value="P:cell-cell adhesion mediated by cadherin"/>
    <property type="evidence" value="ECO:0007669"/>
    <property type="project" value="TreeGrafter"/>
</dbReference>
<evidence type="ECO:0000313" key="15">
    <source>
        <dbReference type="Proteomes" id="UP000228934"/>
    </source>
</evidence>
<dbReference type="GO" id="GO:0005737">
    <property type="term" value="C:cytoplasm"/>
    <property type="evidence" value="ECO:0007669"/>
    <property type="project" value="UniProtKB-SubCell"/>
</dbReference>
<keyword evidence="6" id="KW-0732">Signal</keyword>
<dbReference type="GO" id="GO:0008013">
    <property type="term" value="F:beta-catenin binding"/>
    <property type="evidence" value="ECO:0007669"/>
    <property type="project" value="TreeGrafter"/>
</dbReference>
<dbReference type="PANTHER" id="PTHR24027">
    <property type="entry name" value="CADHERIN-23"/>
    <property type="match status" value="1"/>
</dbReference>
<dbReference type="InterPro" id="IPR027397">
    <property type="entry name" value="Catenin-bd_sf"/>
</dbReference>
<keyword evidence="15" id="KW-1185">Reference proteome</keyword>
<feature type="domain" description="Cadherin" evidence="13">
    <location>
        <begin position="13"/>
        <end position="88"/>
    </location>
</feature>
<evidence type="ECO:0000256" key="2">
    <source>
        <dbReference type="ARBA" id="ARBA00004496"/>
    </source>
</evidence>
<dbReference type="Gene3D" id="4.10.900.10">
    <property type="entry name" value="TCF3-CBD (Catenin binding domain)"/>
    <property type="match status" value="1"/>
</dbReference>
<dbReference type="Pfam" id="PF00028">
    <property type="entry name" value="Cadherin"/>
    <property type="match status" value="2"/>
</dbReference>
<feature type="domain" description="Cadherin" evidence="13">
    <location>
        <begin position="89"/>
        <end position="159"/>
    </location>
</feature>
<dbReference type="Gene3D" id="2.60.40.60">
    <property type="entry name" value="Cadherins"/>
    <property type="match status" value="5"/>
</dbReference>
<keyword evidence="3" id="KW-1003">Cell membrane</keyword>
<dbReference type="OrthoDB" id="9045962at2759"/>
<evidence type="ECO:0000256" key="10">
    <source>
        <dbReference type="ARBA" id="ARBA00023136"/>
    </source>
</evidence>
<dbReference type="GO" id="GO:0034332">
    <property type="term" value="P:adherens junction organization"/>
    <property type="evidence" value="ECO:0007669"/>
    <property type="project" value="TreeGrafter"/>
</dbReference>
<evidence type="ECO:0000259" key="13">
    <source>
        <dbReference type="PROSITE" id="PS50268"/>
    </source>
</evidence>
<feature type="non-terminal residue" evidence="14">
    <location>
        <position position="1"/>
    </location>
</feature>
<feature type="domain" description="Cadherin" evidence="13">
    <location>
        <begin position="156"/>
        <end position="289"/>
    </location>
</feature>
<dbReference type="SMART" id="SM00112">
    <property type="entry name" value="CA"/>
    <property type="match status" value="3"/>
</dbReference>
<dbReference type="InterPro" id="IPR039808">
    <property type="entry name" value="Cadherin"/>
</dbReference>
<name>A0A2G9NV74_AQUCT</name>
<dbReference type="InterPro" id="IPR015919">
    <property type="entry name" value="Cadherin-like_sf"/>
</dbReference>
<dbReference type="GO" id="GO:0016477">
    <property type="term" value="P:cell migration"/>
    <property type="evidence" value="ECO:0007669"/>
    <property type="project" value="TreeGrafter"/>
</dbReference>
<dbReference type="Proteomes" id="UP000228934">
    <property type="component" value="Unassembled WGS sequence"/>
</dbReference>
<evidence type="ECO:0000256" key="1">
    <source>
        <dbReference type="ARBA" id="ARBA00004236"/>
    </source>
</evidence>
<dbReference type="PROSITE" id="PS00232">
    <property type="entry name" value="CADHERIN_1"/>
    <property type="match status" value="2"/>
</dbReference>
<evidence type="ECO:0000256" key="12">
    <source>
        <dbReference type="PROSITE-ProRule" id="PRU00043"/>
    </source>
</evidence>
<feature type="domain" description="Cadherin" evidence="13">
    <location>
        <begin position="291"/>
        <end position="398"/>
    </location>
</feature>
<organism evidence="14 15">
    <name type="scientific">Aquarana catesbeiana</name>
    <name type="common">American bullfrog</name>
    <name type="synonym">Rana catesbeiana</name>
    <dbReference type="NCBI Taxonomy" id="8400"/>
    <lineage>
        <taxon>Eukaryota</taxon>
        <taxon>Metazoa</taxon>
        <taxon>Chordata</taxon>
        <taxon>Craniata</taxon>
        <taxon>Vertebrata</taxon>
        <taxon>Euteleostomi</taxon>
        <taxon>Amphibia</taxon>
        <taxon>Batrachia</taxon>
        <taxon>Anura</taxon>
        <taxon>Neobatrachia</taxon>
        <taxon>Ranoidea</taxon>
        <taxon>Ranidae</taxon>
        <taxon>Aquarana</taxon>
    </lineage>
</organism>
<dbReference type="GO" id="GO:0007156">
    <property type="term" value="P:homophilic cell adhesion via plasma membrane adhesion molecules"/>
    <property type="evidence" value="ECO:0007669"/>
    <property type="project" value="InterPro"/>
</dbReference>
<evidence type="ECO:0000256" key="3">
    <source>
        <dbReference type="ARBA" id="ARBA00022475"/>
    </source>
</evidence>
<dbReference type="SUPFAM" id="SSF49313">
    <property type="entry name" value="Cadherin-like"/>
    <property type="match status" value="5"/>
</dbReference>
<evidence type="ECO:0000256" key="7">
    <source>
        <dbReference type="ARBA" id="ARBA00022737"/>
    </source>
</evidence>
<dbReference type="InterPro" id="IPR020894">
    <property type="entry name" value="Cadherin_CS"/>
</dbReference>
<dbReference type="GO" id="GO:0007043">
    <property type="term" value="P:cell-cell junction assembly"/>
    <property type="evidence" value="ECO:0007669"/>
    <property type="project" value="TreeGrafter"/>
</dbReference>
<keyword evidence="7" id="KW-0677">Repeat</keyword>
<dbReference type="GO" id="GO:0005509">
    <property type="term" value="F:calcium ion binding"/>
    <property type="evidence" value="ECO:0007669"/>
    <property type="project" value="UniProtKB-UniRule"/>
</dbReference>
<comment type="subcellular location">
    <subcellularLocation>
        <location evidence="1">Cell membrane</location>
    </subcellularLocation>
    <subcellularLocation>
        <location evidence="2">Cytoplasm</location>
    </subcellularLocation>
</comment>
<evidence type="ECO:0000313" key="14">
    <source>
        <dbReference type="EMBL" id="PIN94975.1"/>
    </source>
</evidence>
<dbReference type="AlphaFoldDB" id="A0A2G9NV74"/>
<protein>
    <recommendedName>
        <fullName evidence="13">Cadherin domain-containing protein</fullName>
    </recommendedName>
</protein>
<evidence type="ECO:0000256" key="6">
    <source>
        <dbReference type="ARBA" id="ARBA00022729"/>
    </source>
</evidence>
<keyword evidence="11" id="KW-0325">Glycoprotein</keyword>
<dbReference type="PRINTS" id="PR00205">
    <property type="entry name" value="CADHERIN"/>
</dbReference>
<dbReference type="EMBL" id="KV923243">
    <property type="protein sequence ID" value="PIN94975.1"/>
    <property type="molecule type" value="Genomic_DNA"/>
</dbReference>
<proteinExistence type="predicted"/>
<dbReference type="GO" id="GO:0016342">
    <property type="term" value="C:catenin complex"/>
    <property type="evidence" value="ECO:0007669"/>
    <property type="project" value="TreeGrafter"/>
</dbReference>
<dbReference type="PROSITE" id="PS50268">
    <property type="entry name" value="CADHERIN_2"/>
    <property type="match status" value="4"/>
</dbReference>
<keyword evidence="10" id="KW-0472">Membrane</keyword>
<keyword evidence="4" id="KW-0963">Cytoplasm</keyword>
<dbReference type="InterPro" id="IPR002126">
    <property type="entry name" value="Cadherin-like_dom"/>
</dbReference>
<dbReference type="FunFam" id="2.60.40.60:FF:000011">
    <property type="entry name" value="Cadherin 1"/>
    <property type="match status" value="1"/>
</dbReference>